<proteinExistence type="predicted"/>
<evidence type="ECO:0000313" key="2">
    <source>
        <dbReference type="Proteomes" id="UP000664218"/>
    </source>
</evidence>
<accession>A0A939KK50</accession>
<reference evidence="1" key="1">
    <citation type="submission" date="2021-03" db="EMBL/GenBank/DDBJ databases">
        <title>Proteiniclasticum marinus sp. nov., isolated from tidal flat sediment.</title>
        <authorList>
            <person name="Namirimu T."/>
            <person name="Yang J.-A."/>
            <person name="Yang S.-H."/>
            <person name="Kim Y.-J."/>
            <person name="Kwon K.K."/>
        </authorList>
    </citation>
    <scope>NUCLEOTIDE SEQUENCE</scope>
    <source>
        <strain evidence="1">SCR006</strain>
    </source>
</reference>
<comment type="caution">
    <text evidence="1">The sequence shown here is derived from an EMBL/GenBank/DDBJ whole genome shotgun (WGS) entry which is preliminary data.</text>
</comment>
<gene>
    <name evidence="1" type="ORF">J3A84_11865</name>
</gene>
<protein>
    <submittedName>
        <fullName evidence="1">Uncharacterized protein</fullName>
    </submittedName>
</protein>
<name>A0A939KK50_9CLOT</name>
<keyword evidence="2" id="KW-1185">Reference proteome</keyword>
<organism evidence="1 2">
    <name type="scientific">Proteiniclasticum aestuarii</name>
    <dbReference type="NCBI Taxonomy" id="2817862"/>
    <lineage>
        <taxon>Bacteria</taxon>
        <taxon>Bacillati</taxon>
        <taxon>Bacillota</taxon>
        <taxon>Clostridia</taxon>
        <taxon>Eubacteriales</taxon>
        <taxon>Clostridiaceae</taxon>
        <taxon>Proteiniclasticum</taxon>
    </lineage>
</organism>
<dbReference type="RefSeq" id="WP_207600251.1">
    <property type="nucleotide sequence ID" value="NZ_JAFNJU010000009.1"/>
</dbReference>
<dbReference type="Proteomes" id="UP000664218">
    <property type="component" value="Unassembled WGS sequence"/>
</dbReference>
<dbReference type="AlphaFoldDB" id="A0A939KK50"/>
<dbReference type="EMBL" id="JAFNJU010000009">
    <property type="protein sequence ID" value="MBO1265726.1"/>
    <property type="molecule type" value="Genomic_DNA"/>
</dbReference>
<sequence length="110" mass="12725">MYRDVIDGEKLKQLLPDLPDDLSDIRLEIFVRALSDETAKIEDLLQKIKKRIGRSSYLGKEKEVFFFEEDEIEEDLRKPLLAKLKELGYTANLKEGARGTVVITVNWKNA</sequence>
<evidence type="ECO:0000313" key="1">
    <source>
        <dbReference type="EMBL" id="MBO1265726.1"/>
    </source>
</evidence>